<feature type="active site" description="Charge relay system" evidence="6 7">
    <location>
        <position position="175"/>
    </location>
</feature>
<sequence length="1297" mass="141970">MKRILALFLSLLLIITFVEPVAPTSSAEYTEEGYIVTLKNPESLDKFSKEKFKDKKHKRLNLTNSLVVSLSPDEAKSLKKDSEVAYIEKNAPVSTANNSGVNKDHDFVKIMRKGKDTYPWGISLISSSERKIFNNNKVKVNIAVLDTGIANHEDLVIAGGTSFVEGTTFTDDNGHGTHVAGTIGAILNSKGVVGVARGANLYSVKVLDKNGQGTYAQLIQGIEWAINNDIDIISLSLGGTEYSEALYEAIKKAYEKGILIVAAAGNSGDGDDTVLYPAKFQEVVSVGAIGLDLKRATFSSVGKIDIVAPGVNVLSTTINGDYGVMSGTSMAVPHVTGSLALILEKNKKLSNEDIKEILFNTATKLGNKREYGHGVVNLVNALGLGKGEILPPYTQPEEPKSSIPMDELVNFDIVEISKSIYQLDQKLMSIISQHVSQGSTTKSKILTSERELLRQELSKLQYRPKLTNQHSKDALQALAEEEKSYYQNHAMEYIKIRDKYKALIESYATTSASQPTSMSDTYEPNNSASQATNISTGTSLSSYISTSSDVDFFKFVPNRNGSVTLQLYVPSDKDYDVQVLNSGQSSIASGTAGTGMTENVTFSVVANQTYYIKVYGYSGAYSSAPYTLSLSNVTPEFVTLYTNSPVDVSLPAGEYQVYKFTPTSTGTYKFYTGPYSGTGPSNDTVLELYSDANLSSMISSNDDSNGTLFSEIKVSLNAGETYYLKLRPYSSSGQVYARLTVTLDTPEPETIYLNSPKDINLPVGGEKVYKFTPSASGSYKIYTDYYGGNSSSGTSDTVLYVYSDYNLTNQIGYNDDSNGRVFSELILNLSAGTSYYIKVKGYNNGSVYARLNITNAPPNFITMQDNSYVDLSIGANEKKYFKFTAPRTGFYRFYTSSYQQDGTISDTVVRLYSDENLTNELAYSDDMIESVFSKVTYELTAGVTYYVSVSAFGSSAINTRFAISPNLPLYIKKDGETEETLIGSYNAQKYPYGDLMLDLEHLTDEYASLVGNQYVVEDGKAYFTRQSLSYNMDILQYEDRVLIIVPPDPQVMEAAQPYEVPDSEIETYANASNCTASACDFTVVLAAGMLTNSSYFKTFIPKIINKYASIGKSVRVANPIFPYGKTDGLPTYLWPTLASVQLQAIIYEAGNSVLPQYTTGTKVRDAAKKNYRGGKIVLIGHSGGGVSSIRGAQLLKSAGYSVHEVVQVGSPHMPLSSDLASNTTFMRDSKVKDWVTKLGFWTNKPYRIVNVPQKPQKNPIDIHANYFSGLSFTLNGVTTTNADQTLNAMWPSIDQIE</sequence>
<dbReference type="GO" id="GO:0046872">
    <property type="term" value="F:metal ion binding"/>
    <property type="evidence" value="ECO:0007669"/>
    <property type="project" value="UniProtKB-KW"/>
</dbReference>
<feature type="chain" id="PRO_5004365007" evidence="9">
    <location>
        <begin position="28"/>
        <end position="1297"/>
    </location>
</feature>
<evidence type="ECO:0000256" key="8">
    <source>
        <dbReference type="RuleBase" id="RU003355"/>
    </source>
</evidence>
<dbReference type="Gene3D" id="2.60.120.380">
    <property type="match status" value="4"/>
</dbReference>
<dbReference type="InterPro" id="IPR034202">
    <property type="entry name" value="Subtilisin_Carlsberg-like"/>
</dbReference>
<evidence type="ECO:0000256" key="5">
    <source>
        <dbReference type="ARBA" id="ARBA00022825"/>
    </source>
</evidence>
<dbReference type="RefSeq" id="WP_006322098.1">
    <property type="nucleotide sequence ID" value="NZ_BARH01000016.1"/>
</dbReference>
<dbReference type="InterPro" id="IPR023828">
    <property type="entry name" value="Peptidase_S8_Ser-AS"/>
</dbReference>
<dbReference type="InterPro" id="IPR029058">
    <property type="entry name" value="AB_hydrolase_fold"/>
</dbReference>
<dbReference type="PANTHER" id="PTHR43806:SF11">
    <property type="entry name" value="CEREVISIN-RELATED"/>
    <property type="match status" value="1"/>
</dbReference>
<dbReference type="PANTHER" id="PTHR43806">
    <property type="entry name" value="PEPTIDASE S8"/>
    <property type="match status" value="1"/>
</dbReference>
<feature type="active site" description="Charge relay system" evidence="6 7">
    <location>
        <position position="329"/>
    </location>
</feature>
<keyword evidence="4 7" id="KW-0378">Hydrolase</keyword>
<dbReference type="GO" id="GO:0006508">
    <property type="term" value="P:proteolysis"/>
    <property type="evidence" value="ECO:0007669"/>
    <property type="project" value="UniProtKB-KW"/>
</dbReference>
<feature type="domain" description="Peptidase S8/S53" evidence="10">
    <location>
        <begin position="139"/>
        <end position="374"/>
    </location>
</feature>
<evidence type="ECO:0000256" key="6">
    <source>
        <dbReference type="PIRSR" id="PIRSR615500-1"/>
    </source>
</evidence>
<dbReference type="InterPro" id="IPR015500">
    <property type="entry name" value="Peptidase_S8_subtilisin-rel"/>
</dbReference>
<gene>
    <name evidence="11" type="ORF">KN10_2047</name>
</gene>
<dbReference type="InterPro" id="IPR023827">
    <property type="entry name" value="Peptidase_S8_Asp-AS"/>
</dbReference>
<keyword evidence="3" id="KW-0479">Metal-binding</keyword>
<reference evidence="12" key="1">
    <citation type="journal article" date="2013" name="Genome">
        <title>Draft Genome Sequence of a Thermophilic Member of the Bacillaceae, Anoxybacillus flavithermus Strain Kn10, Isolated from the Kan-nawa Hot Spring in Japan.</title>
        <authorList>
            <person name="Matsutani M."/>
            <person name="Shirakihara Y."/>
            <person name="Imada K."/>
            <person name="Yakushi T."/>
            <person name="Matsushita K."/>
        </authorList>
    </citation>
    <scope>NUCLEOTIDE SEQUENCE [LARGE SCALE GENOMIC DNA]</scope>
    <source>
        <strain evidence="12">NBRC 109594</strain>
    </source>
</reference>
<name>R4FDP3_9BACL</name>
<dbReference type="CDD" id="cd07477">
    <property type="entry name" value="Peptidases_S8_Subtilisin_subset"/>
    <property type="match status" value="1"/>
</dbReference>
<feature type="active site" description="Charge relay system" evidence="6 7">
    <location>
        <position position="146"/>
    </location>
</feature>
<evidence type="ECO:0000313" key="11">
    <source>
        <dbReference type="EMBL" id="GAC91611.1"/>
    </source>
</evidence>
<proteinExistence type="inferred from homology"/>
<accession>R4FDP3</accession>
<evidence type="ECO:0000256" key="3">
    <source>
        <dbReference type="ARBA" id="ARBA00022723"/>
    </source>
</evidence>
<dbReference type="Gene3D" id="3.30.70.80">
    <property type="entry name" value="Peptidase S8 propeptide/proteinase inhibitor I9"/>
    <property type="match status" value="1"/>
</dbReference>
<dbReference type="Gene3D" id="3.40.50.200">
    <property type="entry name" value="Peptidase S8/S53 domain"/>
    <property type="match status" value="1"/>
</dbReference>
<organism evidence="11 12">
    <name type="scientific">Anoxybacillus flavithermus NBRC 109594</name>
    <dbReference type="NCBI Taxonomy" id="1315967"/>
    <lineage>
        <taxon>Bacteria</taxon>
        <taxon>Bacillati</taxon>
        <taxon>Bacillota</taxon>
        <taxon>Bacilli</taxon>
        <taxon>Bacillales</taxon>
        <taxon>Anoxybacillaceae</taxon>
        <taxon>Anoxybacillus</taxon>
    </lineage>
</organism>
<dbReference type="Pfam" id="PF00082">
    <property type="entry name" value="Peptidase_S8"/>
    <property type="match status" value="1"/>
</dbReference>
<evidence type="ECO:0000256" key="4">
    <source>
        <dbReference type="ARBA" id="ARBA00022801"/>
    </source>
</evidence>
<dbReference type="InterPro" id="IPR000209">
    <property type="entry name" value="Peptidase_S8/S53_dom"/>
</dbReference>
<evidence type="ECO:0000256" key="7">
    <source>
        <dbReference type="PROSITE-ProRule" id="PRU01240"/>
    </source>
</evidence>
<protein>
    <submittedName>
        <fullName evidence="11">Secreted subtilisin-like serine protease</fullName>
    </submittedName>
</protein>
<dbReference type="GO" id="GO:0004252">
    <property type="term" value="F:serine-type endopeptidase activity"/>
    <property type="evidence" value="ECO:0007669"/>
    <property type="project" value="UniProtKB-UniRule"/>
</dbReference>
<evidence type="ECO:0000259" key="10">
    <source>
        <dbReference type="Pfam" id="PF00082"/>
    </source>
</evidence>
<keyword evidence="9" id="KW-0732">Signal</keyword>
<dbReference type="Proteomes" id="UP000013057">
    <property type="component" value="Unassembled WGS sequence"/>
</dbReference>
<dbReference type="EMBL" id="BARH01000016">
    <property type="protein sequence ID" value="GAC91611.1"/>
    <property type="molecule type" value="Genomic_DNA"/>
</dbReference>
<keyword evidence="2 7" id="KW-0645">Protease</keyword>
<dbReference type="InterPro" id="IPR050131">
    <property type="entry name" value="Peptidase_S8_subtilisin-like"/>
</dbReference>
<comment type="caution">
    <text evidence="11">The sequence shown here is derived from an EMBL/GenBank/DDBJ whole genome shotgun (WGS) entry which is preliminary data.</text>
</comment>
<evidence type="ECO:0000256" key="2">
    <source>
        <dbReference type="ARBA" id="ARBA00022670"/>
    </source>
</evidence>
<dbReference type="PROSITE" id="PS51892">
    <property type="entry name" value="SUBTILASE"/>
    <property type="match status" value="1"/>
</dbReference>
<feature type="signal peptide" evidence="9">
    <location>
        <begin position="1"/>
        <end position="27"/>
    </location>
</feature>
<evidence type="ECO:0000313" key="12">
    <source>
        <dbReference type="Proteomes" id="UP000013057"/>
    </source>
</evidence>
<dbReference type="SUPFAM" id="SSF89260">
    <property type="entry name" value="Collagen-binding domain"/>
    <property type="match status" value="1"/>
</dbReference>
<dbReference type="SUPFAM" id="SSF54897">
    <property type="entry name" value="Protease propeptides/inhibitors"/>
    <property type="match status" value="1"/>
</dbReference>
<dbReference type="InterPro" id="IPR036852">
    <property type="entry name" value="Peptidase_S8/S53_dom_sf"/>
</dbReference>
<dbReference type="GO" id="GO:0005615">
    <property type="term" value="C:extracellular space"/>
    <property type="evidence" value="ECO:0007669"/>
    <property type="project" value="TreeGrafter"/>
</dbReference>
<evidence type="ECO:0000256" key="1">
    <source>
        <dbReference type="ARBA" id="ARBA00011073"/>
    </source>
</evidence>
<dbReference type="PROSITE" id="PS00137">
    <property type="entry name" value="SUBTILASE_HIS"/>
    <property type="match status" value="1"/>
</dbReference>
<dbReference type="PROSITE" id="PS00136">
    <property type="entry name" value="SUBTILASE_ASP"/>
    <property type="match status" value="1"/>
</dbReference>
<dbReference type="SUPFAM" id="SSF52743">
    <property type="entry name" value="Subtilisin-like"/>
    <property type="match status" value="1"/>
</dbReference>
<keyword evidence="5 7" id="KW-0720">Serine protease</keyword>
<dbReference type="InterPro" id="IPR037045">
    <property type="entry name" value="S8pro/Inhibitor_I9_sf"/>
</dbReference>
<dbReference type="PROSITE" id="PS00138">
    <property type="entry name" value="SUBTILASE_SER"/>
    <property type="match status" value="1"/>
</dbReference>
<dbReference type="PRINTS" id="PR00723">
    <property type="entry name" value="SUBTILISIN"/>
</dbReference>
<dbReference type="SUPFAM" id="SSF53474">
    <property type="entry name" value="alpha/beta-Hydrolases"/>
    <property type="match status" value="1"/>
</dbReference>
<evidence type="ECO:0000256" key="9">
    <source>
        <dbReference type="SAM" id="SignalP"/>
    </source>
</evidence>
<comment type="similarity">
    <text evidence="1 7 8">Belongs to the peptidase S8 family.</text>
</comment>
<dbReference type="InterPro" id="IPR022398">
    <property type="entry name" value="Peptidase_S8_His-AS"/>
</dbReference>